<dbReference type="InterPro" id="IPR036388">
    <property type="entry name" value="WH-like_DNA-bd_sf"/>
</dbReference>
<dbReference type="Pfam" id="PF01022">
    <property type="entry name" value="HTH_5"/>
    <property type="match status" value="1"/>
</dbReference>
<proteinExistence type="predicted"/>
<dbReference type="RefSeq" id="WP_340292039.1">
    <property type="nucleotide sequence ID" value="NZ_JBBEOI010000057.1"/>
</dbReference>
<dbReference type="Proteomes" id="UP001595685">
    <property type="component" value="Unassembled WGS sequence"/>
</dbReference>
<dbReference type="PANTHER" id="PTHR43132:SF8">
    <property type="entry name" value="HTH-TYPE TRANSCRIPTIONAL REGULATOR KMTR"/>
    <property type="match status" value="1"/>
</dbReference>
<evidence type="ECO:0000256" key="2">
    <source>
        <dbReference type="ARBA" id="ARBA00023125"/>
    </source>
</evidence>
<dbReference type="PRINTS" id="PR00778">
    <property type="entry name" value="HTHARSR"/>
</dbReference>
<keyword evidence="3" id="KW-0804">Transcription</keyword>
<dbReference type="PANTHER" id="PTHR43132">
    <property type="entry name" value="ARSENICAL RESISTANCE OPERON REPRESSOR ARSR-RELATED"/>
    <property type="match status" value="1"/>
</dbReference>
<dbReference type="Gene3D" id="1.10.10.10">
    <property type="entry name" value="Winged helix-like DNA-binding domain superfamily/Winged helix DNA-binding domain"/>
    <property type="match status" value="1"/>
</dbReference>
<evidence type="ECO:0000313" key="5">
    <source>
        <dbReference type="EMBL" id="MFC3687680.1"/>
    </source>
</evidence>
<reference evidence="6" key="1">
    <citation type="journal article" date="2019" name="Int. J. Syst. Evol. Microbiol.">
        <title>The Global Catalogue of Microorganisms (GCM) 10K type strain sequencing project: providing services to taxonomists for standard genome sequencing and annotation.</title>
        <authorList>
            <consortium name="The Broad Institute Genomics Platform"/>
            <consortium name="The Broad Institute Genome Sequencing Center for Infectious Disease"/>
            <person name="Wu L."/>
            <person name="Ma J."/>
        </authorList>
    </citation>
    <scope>NUCLEOTIDE SEQUENCE [LARGE SCALE GENOMIC DNA]</scope>
    <source>
        <strain evidence="6">NCAIM B.02333</strain>
    </source>
</reference>
<protein>
    <submittedName>
        <fullName evidence="5">ArsR/SmtB family transcription factor</fullName>
    </submittedName>
</protein>
<gene>
    <name evidence="5" type="ORF">ACFOLH_04925</name>
</gene>
<dbReference type="EMBL" id="JBHRWW010000002">
    <property type="protein sequence ID" value="MFC3687680.1"/>
    <property type="molecule type" value="Genomic_DNA"/>
</dbReference>
<dbReference type="CDD" id="cd00090">
    <property type="entry name" value="HTH_ARSR"/>
    <property type="match status" value="1"/>
</dbReference>
<dbReference type="SMART" id="SM00418">
    <property type="entry name" value="HTH_ARSR"/>
    <property type="match status" value="1"/>
</dbReference>
<dbReference type="InterPro" id="IPR011991">
    <property type="entry name" value="ArsR-like_HTH"/>
</dbReference>
<dbReference type="InterPro" id="IPR001845">
    <property type="entry name" value="HTH_ArsR_DNA-bd_dom"/>
</dbReference>
<keyword evidence="6" id="KW-1185">Reference proteome</keyword>
<evidence type="ECO:0000259" key="4">
    <source>
        <dbReference type="PROSITE" id="PS50987"/>
    </source>
</evidence>
<feature type="domain" description="HTH arsR-type" evidence="4">
    <location>
        <begin position="19"/>
        <end position="113"/>
    </location>
</feature>
<accession>A0ABV7WD00</accession>
<evidence type="ECO:0000256" key="3">
    <source>
        <dbReference type="ARBA" id="ARBA00023163"/>
    </source>
</evidence>
<comment type="caution">
    <text evidence="5">The sequence shown here is derived from an EMBL/GenBank/DDBJ whole genome shotgun (WGS) entry which is preliminary data.</text>
</comment>
<sequence>MHADTQPRPTGGHDHGALLDEDRAGAAATVFRLLADPTRLSLVWFLRDGERSVNELASLVERPAPAVSQHLAKLRLARLVRTRREGTTVWYRLRTDHVGHLVVDALSHAEHAEEPA</sequence>
<name>A0ABV7WD00_9MICO</name>
<keyword evidence="2" id="KW-0238">DNA-binding</keyword>
<keyword evidence="1" id="KW-0805">Transcription regulation</keyword>
<dbReference type="PROSITE" id="PS50987">
    <property type="entry name" value="HTH_ARSR_2"/>
    <property type="match status" value="1"/>
</dbReference>
<dbReference type="SUPFAM" id="SSF46785">
    <property type="entry name" value="Winged helix' DNA-binding domain"/>
    <property type="match status" value="1"/>
</dbReference>
<dbReference type="NCBIfam" id="NF033788">
    <property type="entry name" value="HTH_metalloreg"/>
    <property type="match status" value="1"/>
</dbReference>
<evidence type="ECO:0000256" key="1">
    <source>
        <dbReference type="ARBA" id="ARBA00023015"/>
    </source>
</evidence>
<dbReference type="InterPro" id="IPR051011">
    <property type="entry name" value="Metal_resp_trans_reg"/>
</dbReference>
<dbReference type="InterPro" id="IPR036390">
    <property type="entry name" value="WH_DNA-bd_sf"/>
</dbReference>
<organism evidence="5 6">
    <name type="scientific">Aquipuribacter hungaricus</name>
    <dbReference type="NCBI Taxonomy" id="545624"/>
    <lineage>
        <taxon>Bacteria</taxon>
        <taxon>Bacillati</taxon>
        <taxon>Actinomycetota</taxon>
        <taxon>Actinomycetes</taxon>
        <taxon>Micrococcales</taxon>
        <taxon>Intrasporangiaceae</taxon>
        <taxon>Aquipuribacter</taxon>
    </lineage>
</organism>
<evidence type="ECO:0000313" key="6">
    <source>
        <dbReference type="Proteomes" id="UP001595685"/>
    </source>
</evidence>